<dbReference type="Proteomes" id="UP000535543">
    <property type="component" value="Unassembled WGS sequence"/>
</dbReference>
<dbReference type="AlphaFoldDB" id="A0A848KFP1"/>
<name>A0A848KFP1_9NOCA</name>
<reference evidence="1 2" key="1">
    <citation type="submission" date="2019-05" db="EMBL/GenBank/DDBJ databases">
        <authorList>
            <person name="Lee S.D."/>
        </authorList>
    </citation>
    <scope>NUCLEOTIDE SEQUENCE [LARGE SCALE GENOMIC DNA]</scope>
    <source>
        <strain evidence="1 2">YC2-7</strain>
    </source>
</reference>
<reference evidence="1 2" key="2">
    <citation type="submission" date="2020-06" db="EMBL/GenBank/DDBJ databases">
        <title>Antribacter stalactiti gen. nov., sp. nov., a new member of the family Nacardiaceae isolated from a cave.</title>
        <authorList>
            <person name="Kim I.S."/>
        </authorList>
    </citation>
    <scope>NUCLEOTIDE SEQUENCE [LARGE SCALE GENOMIC DNA]</scope>
    <source>
        <strain evidence="1 2">YC2-7</strain>
    </source>
</reference>
<gene>
    <name evidence="1" type="ORF">FGL95_15660</name>
</gene>
<dbReference type="RefSeq" id="WP_169588448.1">
    <property type="nucleotide sequence ID" value="NZ_VCQU01000005.1"/>
</dbReference>
<sequence length="410" mass="43822">MTTDLVSRAQIILLARTLHVEVEELQHLERLGAEHLNALREQISNVIFDDHASIFKRVSALVPIVPLPIAMPIVQKMVPPMMAGRAAGAIGVAHPNKAAQALTLVKVPYAAEAAPYMDPRAVVQLANVAPPGPVVDIANELLARRDYATAGLFVDAATPELIKAVEAGVPDDEGLLRSGAYVLSGKTLSNIMRVMLDAESPRISGMIATAVNGDTDLRLAALSVLSRCDEDIITRGGDILFDETDSATLADMLREFVREGAGPELLHLSGHLSPSALDLVAANPATEDLELIGELVKAAADSGEPQKWRGLLDILERTNDTVQQNVIGLVADLDHARLTALAHAATKEHLWPVVLRVLAKQAPDDQTRLTTALRPALDAKDQASLERHIHDLHLDDALKSVTSVLATVAG</sequence>
<accession>A0A848KFP1</accession>
<dbReference type="EMBL" id="VCQU01000005">
    <property type="protein sequence ID" value="NMN96478.1"/>
    <property type="molecule type" value="Genomic_DNA"/>
</dbReference>
<evidence type="ECO:0000313" key="2">
    <source>
        <dbReference type="Proteomes" id="UP000535543"/>
    </source>
</evidence>
<keyword evidence="2" id="KW-1185">Reference proteome</keyword>
<evidence type="ECO:0000313" key="1">
    <source>
        <dbReference type="EMBL" id="NMN96478.1"/>
    </source>
</evidence>
<organism evidence="1 2">
    <name type="scientific">Antrihabitans stalactiti</name>
    <dbReference type="NCBI Taxonomy" id="2584121"/>
    <lineage>
        <taxon>Bacteria</taxon>
        <taxon>Bacillati</taxon>
        <taxon>Actinomycetota</taxon>
        <taxon>Actinomycetes</taxon>
        <taxon>Mycobacteriales</taxon>
        <taxon>Nocardiaceae</taxon>
        <taxon>Antrihabitans</taxon>
    </lineage>
</organism>
<protein>
    <submittedName>
        <fullName evidence="1">Uncharacterized protein</fullName>
    </submittedName>
</protein>
<comment type="caution">
    <text evidence="1">The sequence shown here is derived from an EMBL/GenBank/DDBJ whole genome shotgun (WGS) entry which is preliminary data.</text>
</comment>
<proteinExistence type="predicted"/>